<comment type="caution">
    <text evidence="8">The sequence shown here is derived from an EMBL/GenBank/DDBJ whole genome shotgun (WGS) entry which is preliminary data.</text>
</comment>
<comment type="subcellular location">
    <subcellularLocation>
        <location evidence="1">Cell membrane</location>
        <topology evidence="1">Multi-pass membrane protein</topology>
    </subcellularLocation>
</comment>
<dbReference type="PANTHER" id="PTHR14969:SF62">
    <property type="entry name" value="DECAPRENYLPHOSPHORYL-5-PHOSPHORIBOSE PHOSPHATASE RV3807C-RELATED"/>
    <property type="match status" value="1"/>
</dbReference>
<dbReference type="InterPro" id="IPR000326">
    <property type="entry name" value="PAP2/HPO"/>
</dbReference>
<evidence type="ECO:0000259" key="7">
    <source>
        <dbReference type="SMART" id="SM00014"/>
    </source>
</evidence>
<keyword evidence="3" id="KW-0812">Transmembrane</keyword>
<dbReference type="GO" id="GO:0005886">
    <property type="term" value="C:plasma membrane"/>
    <property type="evidence" value="ECO:0007669"/>
    <property type="project" value="UniProtKB-SubCell"/>
</dbReference>
<keyword evidence="2" id="KW-1003">Cell membrane</keyword>
<evidence type="ECO:0000256" key="1">
    <source>
        <dbReference type="ARBA" id="ARBA00004651"/>
    </source>
</evidence>
<dbReference type="EMBL" id="JAKMUV010000011">
    <property type="protein sequence ID" value="MCZ9305561.1"/>
    <property type="molecule type" value="Genomic_DNA"/>
</dbReference>
<dbReference type="Proteomes" id="UP001146505">
    <property type="component" value="Unassembled WGS sequence"/>
</dbReference>
<evidence type="ECO:0000256" key="3">
    <source>
        <dbReference type="ARBA" id="ARBA00022692"/>
    </source>
</evidence>
<feature type="domain" description="Phosphatidic acid phosphatase type 2/haloperoxidase" evidence="7">
    <location>
        <begin position="71"/>
        <end position="180"/>
    </location>
</feature>
<dbReference type="Gene3D" id="1.20.144.10">
    <property type="entry name" value="Phosphatidic acid phosphatase type 2/haloperoxidase"/>
    <property type="match status" value="1"/>
</dbReference>
<dbReference type="GeneID" id="301813593"/>
<protein>
    <submittedName>
        <fullName evidence="8">Phosphatase PAP2 family protein</fullName>
    </submittedName>
</protein>
<dbReference type="RefSeq" id="WP_034972213.1">
    <property type="nucleotide sequence ID" value="NZ_CP180526.1"/>
</dbReference>
<evidence type="ECO:0000256" key="2">
    <source>
        <dbReference type="ARBA" id="ARBA00022475"/>
    </source>
</evidence>
<keyword evidence="4" id="KW-0378">Hydrolase</keyword>
<evidence type="ECO:0000313" key="8">
    <source>
        <dbReference type="EMBL" id="MCZ9305561.1"/>
    </source>
</evidence>
<dbReference type="CDD" id="cd01610">
    <property type="entry name" value="PAP2_like"/>
    <property type="match status" value="1"/>
</dbReference>
<dbReference type="InterPro" id="IPR036938">
    <property type="entry name" value="PAP2/HPO_sf"/>
</dbReference>
<keyword evidence="5" id="KW-1133">Transmembrane helix</keyword>
<dbReference type="SUPFAM" id="SSF48317">
    <property type="entry name" value="Acid phosphatase/Vanadium-dependent haloperoxidase"/>
    <property type="match status" value="1"/>
</dbReference>
<keyword evidence="9" id="KW-1185">Reference proteome</keyword>
<dbReference type="AlphaFoldDB" id="A0A9X3M7D2"/>
<dbReference type="SMART" id="SM00014">
    <property type="entry name" value="acidPPc"/>
    <property type="match status" value="1"/>
</dbReference>
<keyword evidence="6" id="KW-0472">Membrane</keyword>
<evidence type="ECO:0000256" key="4">
    <source>
        <dbReference type="ARBA" id="ARBA00022801"/>
    </source>
</evidence>
<evidence type="ECO:0000256" key="5">
    <source>
        <dbReference type="ARBA" id="ARBA00022989"/>
    </source>
</evidence>
<proteinExistence type="predicted"/>
<evidence type="ECO:0000313" key="9">
    <source>
        <dbReference type="Proteomes" id="UP001146505"/>
    </source>
</evidence>
<dbReference type="Pfam" id="PF01569">
    <property type="entry name" value="PAP2"/>
    <property type="match status" value="1"/>
</dbReference>
<accession>A0A9X3M7D2</accession>
<dbReference type="GO" id="GO:0016787">
    <property type="term" value="F:hydrolase activity"/>
    <property type="evidence" value="ECO:0007669"/>
    <property type="project" value="UniProtKB-KW"/>
</dbReference>
<sequence length="200" mass="20640">MSSTHVSGDPLGESDILVALQKQLADKPGILPTARGMSHFGEHALGWMGTAALGYGLALAQGKSADGPERRGWLTMGASAFFAHAASVVLKRIVRRPRPHDPRIKIGVGTPSKLSFPSSHATSSTAALVAFTQSANNRTGALPLVGIPAMALSRLVLGVHYPSDVALGSCIGAATAIAVRRVVDGGRGGVTKKNSEEKSQ</sequence>
<organism evidence="8 9">
    <name type="scientific">Corynebacterium macclintockiae</name>
    <dbReference type="NCBI Taxonomy" id="2913501"/>
    <lineage>
        <taxon>Bacteria</taxon>
        <taxon>Bacillati</taxon>
        <taxon>Actinomycetota</taxon>
        <taxon>Actinomycetes</taxon>
        <taxon>Mycobacteriales</taxon>
        <taxon>Corynebacteriaceae</taxon>
        <taxon>Corynebacterium</taxon>
    </lineage>
</organism>
<dbReference type="PANTHER" id="PTHR14969">
    <property type="entry name" value="SPHINGOSINE-1-PHOSPHATE PHOSPHOHYDROLASE"/>
    <property type="match status" value="1"/>
</dbReference>
<evidence type="ECO:0000256" key="6">
    <source>
        <dbReference type="ARBA" id="ARBA00023136"/>
    </source>
</evidence>
<gene>
    <name evidence="8" type="ORF">L8U58_08505</name>
</gene>
<reference evidence="8" key="1">
    <citation type="submission" date="2022-02" db="EMBL/GenBank/DDBJ databases">
        <title>Corynebacterium sp. from urogenital microbiome.</title>
        <authorList>
            <person name="Cappelli E.A."/>
            <person name="Ribeiro T.G."/>
            <person name="Peixe L."/>
        </authorList>
    </citation>
    <scope>NUCLEOTIDE SEQUENCE</scope>
    <source>
        <strain evidence="8">C9Ua_112</strain>
    </source>
</reference>
<name>A0A9X3M7D2_9CORY</name>